<feature type="compositionally biased region" description="Polar residues" evidence="9">
    <location>
        <begin position="488"/>
        <end position="507"/>
    </location>
</feature>
<feature type="compositionally biased region" description="Low complexity" evidence="9">
    <location>
        <begin position="515"/>
        <end position="530"/>
    </location>
</feature>
<keyword evidence="12" id="KW-1185">Reference proteome</keyword>
<dbReference type="PANTHER" id="PTHR16062:SF19">
    <property type="entry name" value="PROTEIN POLYBROMO-1"/>
    <property type="match status" value="1"/>
</dbReference>
<dbReference type="InterPro" id="IPR029295">
    <property type="entry name" value="SnAC"/>
</dbReference>
<feature type="region of interest" description="Disordered" evidence="9">
    <location>
        <begin position="1"/>
        <end position="24"/>
    </location>
</feature>
<dbReference type="SUPFAM" id="SSF47370">
    <property type="entry name" value="Bromodomain"/>
    <property type="match status" value="1"/>
</dbReference>
<name>A0A0G4L887_VERLO</name>
<accession>A0A0G4L887</accession>
<evidence type="ECO:0000259" key="10">
    <source>
        <dbReference type="PROSITE" id="PS50014"/>
    </source>
</evidence>
<sequence>MASVQVPPAVQHPGAGGMPTGPTQQQAQEVFMKLKAMKERGVPANDPDYIKAQQFLYNFQQQAQMRQKQQAWLAQQQQAQAQAKAANGAVNGAQPQNLQQPTPQPTQQGLSAGIGAPKGPTNATASSPSTQVAPSHFTTQQLALLRQQISVFKIGKSMMAYDNLAMTTNRSNYRRMKKMTVREARITEKLEKQQRDARESREKKRHVDFLQAVSQQEEETVLGRGARERTKVKYDDGLTEEQWLMAVDDDDDSPEAAAARKQGRKDRREANRLKREAGVQVDDSPTASRASSEEIETPKKRGRKPVVKAVEKRKADDGDDEPPAKKRRGPTGRGKAVSSGANSVLAQQRGQLNKSLRSLFDGLMTLEVDDPEPVPPEDDESDPGKRIIIGPFLVLPPKRDFPDYYILITQPISMKQIETKIKKEKYNSLGDLKTDVDLMFSNCQTYNEEASLLYQDAQTLQNFFHDEMAKELEKHPGLRELEADAGSKEQSVAPSTGAATPQTSASGPTRIKLISSSSAAAAKESAPASANGGGSDAE</sequence>
<dbReference type="InterPro" id="IPR001487">
    <property type="entry name" value="Bromodomain"/>
</dbReference>
<dbReference type="InterPro" id="IPR036427">
    <property type="entry name" value="Bromodomain-like_sf"/>
</dbReference>
<evidence type="ECO:0000256" key="5">
    <source>
        <dbReference type="ARBA" id="ARBA00023117"/>
    </source>
</evidence>
<dbReference type="Pfam" id="PF00439">
    <property type="entry name" value="Bromodomain"/>
    <property type="match status" value="1"/>
</dbReference>
<evidence type="ECO:0000256" key="4">
    <source>
        <dbReference type="ARBA" id="ARBA00023015"/>
    </source>
</evidence>
<dbReference type="GO" id="GO:0042393">
    <property type="term" value="F:histone binding"/>
    <property type="evidence" value="ECO:0007669"/>
    <property type="project" value="InterPro"/>
</dbReference>
<dbReference type="GO" id="GO:0016586">
    <property type="term" value="C:RSC-type complex"/>
    <property type="evidence" value="ECO:0007669"/>
    <property type="project" value="InterPro"/>
</dbReference>
<dbReference type="Gene3D" id="1.20.920.10">
    <property type="entry name" value="Bromodomain-like"/>
    <property type="match status" value="1"/>
</dbReference>
<feature type="domain" description="Bromo" evidence="10">
    <location>
        <begin position="384"/>
        <end position="454"/>
    </location>
</feature>
<feature type="region of interest" description="Disordered" evidence="9">
    <location>
        <begin position="481"/>
        <end position="538"/>
    </location>
</feature>
<dbReference type="PROSITE" id="PS50014">
    <property type="entry name" value="BROMODOMAIN_2"/>
    <property type="match status" value="1"/>
</dbReference>
<dbReference type="InterPro" id="IPR037382">
    <property type="entry name" value="Rsc/polybromo"/>
</dbReference>
<reference evidence="11 12" key="1">
    <citation type="submission" date="2015-05" db="EMBL/GenBank/DDBJ databases">
        <authorList>
            <person name="Wang D.B."/>
            <person name="Wang M."/>
        </authorList>
    </citation>
    <scope>NUCLEOTIDE SEQUENCE [LARGE SCALE GENOMIC DNA]</scope>
    <source>
        <strain evidence="11">VL1</strain>
    </source>
</reference>
<evidence type="ECO:0000313" key="12">
    <source>
        <dbReference type="Proteomes" id="UP000044602"/>
    </source>
</evidence>
<dbReference type="SMART" id="SM01314">
    <property type="entry name" value="SnAC"/>
    <property type="match status" value="1"/>
</dbReference>
<dbReference type="CDD" id="cd04369">
    <property type="entry name" value="Bromodomain"/>
    <property type="match status" value="1"/>
</dbReference>
<dbReference type="PRINTS" id="PR00503">
    <property type="entry name" value="BROMODOMAIN"/>
</dbReference>
<proteinExistence type="predicted"/>
<keyword evidence="4" id="KW-0805">Transcription regulation</keyword>
<evidence type="ECO:0000313" key="11">
    <source>
        <dbReference type="EMBL" id="CRK17895.1"/>
    </source>
</evidence>
<dbReference type="GO" id="GO:0006338">
    <property type="term" value="P:chromatin remodeling"/>
    <property type="evidence" value="ECO:0007669"/>
    <property type="project" value="InterPro"/>
</dbReference>
<evidence type="ECO:0000256" key="6">
    <source>
        <dbReference type="ARBA" id="ARBA00023163"/>
    </source>
</evidence>
<dbReference type="EMBL" id="CVQH01008891">
    <property type="protein sequence ID" value="CRK17895.1"/>
    <property type="molecule type" value="Genomic_DNA"/>
</dbReference>
<dbReference type="GO" id="GO:0003682">
    <property type="term" value="F:chromatin binding"/>
    <property type="evidence" value="ECO:0007669"/>
    <property type="project" value="TreeGrafter"/>
</dbReference>
<feature type="compositionally biased region" description="Low complexity" evidence="9">
    <location>
        <begin position="85"/>
        <end position="108"/>
    </location>
</feature>
<dbReference type="STRING" id="100787.A0A0G4L887"/>
<feature type="region of interest" description="Disordered" evidence="9">
    <location>
        <begin position="245"/>
        <end position="344"/>
    </location>
</feature>
<dbReference type="GO" id="GO:0006368">
    <property type="term" value="P:transcription elongation by RNA polymerase II"/>
    <property type="evidence" value="ECO:0007669"/>
    <property type="project" value="TreeGrafter"/>
</dbReference>
<dbReference type="AlphaFoldDB" id="A0A0G4L887"/>
<keyword evidence="3" id="KW-0156">Chromatin regulator</keyword>
<dbReference type="Pfam" id="PF14619">
    <property type="entry name" value="SnAC"/>
    <property type="match status" value="1"/>
</dbReference>
<evidence type="ECO:0000256" key="3">
    <source>
        <dbReference type="ARBA" id="ARBA00022853"/>
    </source>
</evidence>
<evidence type="ECO:0000256" key="8">
    <source>
        <dbReference type="PROSITE-ProRule" id="PRU00035"/>
    </source>
</evidence>
<gene>
    <name evidence="11" type="ORF">BN1708_012169</name>
</gene>
<feature type="compositionally biased region" description="Basic and acidic residues" evidence="9">
    <location>
        <begin position="266"/>
        <end position="277"/>
    </location>
</feature>
<comment type="subcellular location">
    <subcellularLocation>
        <location evidence="1">Nucleus</location>
    </subcellularLocation>
</comment>
<organism evidence="11 12">
    <name type="scientific">Verticillium longisporum</name>
    <name type="common">Verticillium dahliae var. longisporum</name>
    <dbReference type="NCBI Taxonomy" id="100787"/>
    <lineage>
        <taxon>Eukaryota</taxon>
        <taxon>Fungi</taxon>
        <taxon>Dikarya</taxon>
        <taxon>Ascomycota</taxon>
        <taxon>Pezizomycotina</taxon>
        <taxon>Sordariomycetes</taxon>
        <taxon>Hypocreomycetidae</taxon>
        <taxon>Glomerellales</taxon>
        <taxon>Plectosphaerellaceae</taxon>
        <taxon>Verticillium</taxon>
    </lineage>
</organism>
<dbReference type="Proteomes" id="UP000044602">
    <property type="component" value="Unassembled WGS sequence"/>
</dbReference>
<keyword evidence="7" id="KW-0539">Nucleus</keyword>
<dbReference type="PANTHER" id="PTHR16062">
    <property type="entry name" value="SWI/SNF-RELATED"/>
    <property type="match status" value="1"/>
</dbReference>
<protein>
    <recommendedName>
        <fullName evidence="10">Bromo domain-containing protein</fullName>
    </recommendedName>
</protein>
<keyword evidence="5 8" id="KW-0103">Bromodomain</keyword>
<dbReference type="SMART" id="SM00297">
    <property type="entry name" value="BROMO"/>
    <property type="match status" value="1"/>
</dbReference>
<keyword evidence="6" id="KW-0804">Transcription</keyword>
<keyword evidence="2" id="KW-0677">Repeat</keyword>
<evidence type="ECO:0000256" key="1">
    <source>
        <dbReference type="ARBA" id="ARBA00004123"/>
    </source>
</evidence>
<feature type="region of interest" description="Disordered" evidence="9">
    <location>
        <begin position="85"/>
        <end position="134"/>
    </location>
</feature>
<evidence type="ECO:0000256" key="2">
    <source>
        <dbReference type="ARBA" id="ARBA00022737"/>
    </source>
</evidence>
<feature type="compositionally biased region" description="Polar residues" evidence="9">
    <location>
        <begin position="121"/>
        <end position="134"/>
    </location>
</feature>
<evidence type="ECO:0000256" key="7">
    <source>
        <dbReference type="ARBA" id="ARBA00023242"/>
    </source>
</evidence>
<evidence type="ECO:0000256" key="9">
    <source>
        <dbReference type="SAM" id="MobiDB-lite"/>
    </source>
</evidence>